<keyword evidence="10" id="KW-1185">Reference proteome</keyword>
<evidence type="ECO:0000256" key="7">
    <source>
        <dbReference type="SAM" id="Phobius"/>
    </source>
</evidence>
<evidence type="ECO:0000313" key="10">
    <source>
        <dbReference type="Proteomes" id="UP000734511"/>
    </source>
</evidence>
<evidence type="ECO:0000256" key="2">
    <source>
        <dbReference type="ARBA" id="ARBA00022475"/>
    </source>
</evidence>
<feature type="transmembrane region" description="Helical" evidence="7">
    <location>
        <begin position="677"/>
        <end position="699"/>
    </location>
</feature>
<name>A0ABX0ZJB5_9ACTN</name>
<keyword evidence="4 7" id="KW-1133">Transmembrane helix</keyword>
<evidence type="ECO:0000259" key="8">
    <source>
        <dbReference type="Pfam" id="PF02687"/>
    </source>
</evidence>
<gene>
    <name evidence="9" type="ORF">HCN08_08215</name>
</gene>
<evidence type="ECO:0000256" key="1">
    <source>
        <dbReference type="ARBA" id="ARBA00004651"/>
    </source>
</evidence>
<dbReference type="InterPro" id="IPR038766">
    <property type="entry name" value="Membrane_comp_ABC_pdt"/>
</dbReference>
<accession>A0ABX0ZJB5</accession>
<feature type="transmembrane region" description="Helical" evidence="7">
    <location>
        <begin position="392"/>
        <end position="410"/>
    </location>
</feature>
<dbReference type="Pfam" id="PF02687">
    <property type="entry name" value="FtsX"/>
    <property type="match status" value="2"/>
</dbReference>
<comment type="subcellular location">
    <subcellularLocation>
        <location evidence="1">Cell membrane</location>
        <topology evidence="1">Multi-pass membrane protein</topology>
    </subcellularLocation>
</comment>
<feature type="transmembrane region" description="Helical" evidence="7">
    <location>
        <begin position="301"/>
        <end position="326"/>
    </location>
</feature>
<keyword evidence="2" id="KW-1003">Cell membrane</keyword>
<dbReference type="Proteomes" id="UP000734511">
    <property type="component" value="Unassembled WGS sequence"/>
</dbReference>
<feature type="transmembrane region" description="Helical" evidence="7">
    <location>
        <begin position="255"/>
        <end position="280"/>
    </location>
</feature>
<evidence type="ECO:0000256" key="6">
    <source>
        <dbReference type="SAM" id="MobiDB-lite"/>
    </source>
</evidence>
<feature type="compositionally biased region" description="Polar residues" evidence="6">
    <location>
        <begin position="50"/>
        <end position="95"/>
    </location>
</feature>
<evidence type="ECO:0000256" key="4">
    <source>
        <dbReference type="ARBA" id="ARBA00022989"/>
    </source>
</evidence>
<dbReference type="RefSeq" id="WP_167982242.1">
    <property type="nucleotide sequence ID" value="NZ_JAATEJ010000004.1"/>
</dbReference>
<feature type="transmembrane region" description="Helical" evidence="7">
    <location>
        <begin position="20"/>
        <end position="41"/>
    </location>
</feature>
<dbReference type="PANTHER" id="PTHR30287:SF2">
    <property type="entry name" value="BLL1001 PROTEIN"/>
    <property type="match status" value="1"/>
</dbReference>
<feature type="transmembrane region" description="Helical" evidence="7">
    <location>
        <begin position="346"/>
        <end position="371"/>
    </location>
</feature>
<feature type="transmembrane region" description="Helical" evidence="7">
    <location>
        <begin position="720"/>
        <end position="743"/>
    </location>
</feature>
<feature type="transmembrane region" description="Helical" evidence="7">
    <location>
        <begin position="763"/>
        <end position="786"/>
    </location>
</feature>
<proteinExistence type="predicted"/>
<keyword evidence="5 7" id="KW-0472">Membrane</keyword>
<feature type="region of interest" description="Disordered" evidence="6">
    <location>
        <begin position="50"/>
        <end position="128"/>
    </location>
</feature>
<protein>
    <submittedName>
        <fullName evidence="9">ABC transporter permease</fullName>
    </submittedName>
</protein>
<sequence length="798" mass="81812">MIRLGLRLALGTGREGLVRLLVIAAAVALGTGLLLGTLAALHATRTQNDRNAWLNTGRPGTSSDPGRSTGQAPRHSTGQVPDHSTNPAPGRSTGQDPRHGTAPAPGPTTSQAPDHTPGAAPAPDPLWWQIGADGFQGKLIGRIDVAATGPRSPVPPGMSRLPGPGEFYASPAMSDLLRKTPAAELAARYPGRQVGVIGNSALPGPDSLIVVVGHRPNELAGRRDAVRTTSIATLSPSSCDGASCAVGTDSSGMTLVLSVVAAALIFPVLVLVGTATRLSAASREQRFAAMRLIGATPRQTAVVSAVESTVAAAAGVAAGFGLYALIRPLLAHIDVTGTPFFPSDVSLTAADVLAVALGVPVGAALSARIALRRVRISPLGVTRRVTPRPPRARRAIPLAAGLLEIAFFIGRRPATSNGQALAFLPGTLLVLGGIVLAGPWLTMVGARLLAARARRPAGLVAGRRLADDPKAGFRAVSGLVLALCVTTGAVGVIDAMVHERGLPSSPEAVRNTVLSDHVDYGPGRKAGTAPTPPDSLLAALRAVPGVGGVTVLHSDPAGREFDSGLADCAELAATRVYGTCAPGARTAAVPATFDAYGLGSARDWPNTWPAAATSPEELRRLPVTQLVVTTDGSRTAVERARTLLARAYPADAPPHTVAEDRARMSAQLDGFRQLADVVIAVSFPIAGCSLAVSVAAGLGDRRRPFSLLRLTGVRLRTLRVVVLLESALPLLAVAAVAIAAGFLTAQLFLRAQMGYSLHPPGPSYYALVAAGLLAALAVITATLPLLTRLTAPANARNE</sequence>
<feature type="domain" description="ABC3 transporter permease C-terminal" evidence="8">
    <location>
        <begin position="678"/>
        <end position="789"/>
    </location>
</feature>
<feature type="transmembrane region" description="Helical" evidence="7">
    <location>
        <begin position="422"/>
        <end position="450"/>
    </location>
</feature>
<comment type="caution">
    <text evidence="9">The sequence shown here is derived from an EMBL/GenBank/DDBJ whole genome shotgun (WGS) entry which is preliminary data.</text>
</comment>
<feature type="domain" description="ABC3 transporter permease C-terminal" evidence="8">
    <location>
        <begin position="259"/>
        <end position="369"/>
    </location>
</feature>
<dbReference type="PANTHER" id="PTHR30287">
    <property type="entry name" value="MEMBRANE COMPONENT OF PREDICTED ABC SUPERFAMILY METABOLITE UPTAKE TRANSPORTER"/>
    <property type="match status" value="1"/>
</dbReference>
<reference evidence="9 10" key="1">
    <citation type="submission" date="2020-03" db="EMBL/GenBank/DDBJ databases">
        <title>WGS of actinomycetes isolated from Thailand.</title>
        <authorList>
            <person name="Thawai C."/>
        </authorList>
    </citation>
    <scope>NUCLEOTIDE SEQUENCE [LARGE SCALE GENOMIC DNA]</scope>
    <source>
        <strain evidence="9 10">PRB2-1</strain>
    </source>
</reference>
<evidence type="ECO:0000313" key="9">
    <source>
        <dbReference type="EMBL" id="NJP43386.1"/>
    </source>
</evidence>
<dbReference type="EMBL" id="JAATEJ010000004">
    <property type="protein sequence ID" value="NJP43386.1"/>
    <property type="molecule type" value="Genomic_DNA"/>
</dbReference>
<evidence type="ECO:0000256" key="5">
    <source>
        <dbReference type="ARBA" id="ARBA00023136"/>
    </source>
</evidence>
<keyword evidence="3 7" id="KW-0812">Transmembrane</keyword>
<organism evidence="9 10">
    <name type="scientific">Actinacidiphila epipremni</name>
    <dbReference type="NCBI Taxonomy" id="2053013"/>
    <lineage>
        <taxon>Bacteria</taxon>
        <taxon>Bacillati</taxon>
        <taxon>Actinomycetota</taxon>
        <taxon>Actinomycetes</taxon>
        <taxon>Kitasatosporales</taxon>
        <taxon>Streptomycetaceae</taxon>
        <taxon>Actinacidiphila</taxon>
    </lineage>
</organism>
<feature type="transmembrane region" description="Helical" evidence="7">
    <location>
        <begin position="471"/>
        <end position="493"/>
    </location>
</feature>
<dbReference type="InterPro" id="IPR003838">
    <property type="entry name" value="ABC3_permease_C"/>
</dbReference>
<evidence type="ECO:0000256" key="3">
    <source>
        <dbReference type="ARBA" id="ARBA00022692"/>
    </source>
</evidence>